<sequence>MKSTILSAFLLFFTHLYYSQDTVSVSGGIASGSGSVSYSVGQLFVSTVSSNSGSVTNGVQQSFELFTLVNPELKTLTLKAITFPNPTKDNIMLSLTDNDLKELSYKVYDINGRLVRKGKVNKENTPISMNNLSRGVYLLKVNQNKKRLKVFKIIKN</sequence>
<dbReference type="Proteomes" id="UP001151478">
    <property type="component" value="Unassembled WGS sequence"/>
</dbReference>
<dbReference type="Pfam" id="PF18962">
    <property type="entry name" value="Por_Secre_tail"/>
    <property type="match status" value="1"/>
</dbReference>
<dbReference type="NCBIfam" id="TIGR04183">
    <property type="entry name" value="Por_Secre_tail"/>
    <property type="match status" value="1"/>
</dbReference>
<protein>
    <submittedName>
        <fullName evidence="3">T9SS type A sorting domain-containing protein</fullName>
    </submittedName>
</protein>
<gene>
    <name evidence="3" type="ORF">N5A56_016290</name>
</gene>
<evidence type="ECO:0000259" key="2">
    <source>
        <dbReference type="Pfam" id="PF18962"/>
    </source>
</evidence>
<evidence type="ECO:0000256" key="1">
    <source>
        <dbReference type="ARBA" id="ARBA00022729"/>
    </source>
</evidence>
<dbReference type="InterPro" id="IPR026444">
    <property type="entry name" value="Secre_tail"/>
</dbReference>
<dbReference type="RefSeq" id="WP_265726396.1">
    <property type="nucleotide sequence ID" value="NZ_JAOSLC020000003.1"/>
</dbReference>
<accession>A0ABT5SEM5</accession>
<name>A0ABT5SEM5_9FLAO</name>
<organism evidence="3 4">
    <name type="scientific">Polaribacter ponticola</name>
    <dbReference type="NCBI Taxonomy" id="2978475"/>
    <lineage>
        <taxon>Bacteria</taxon>
        <taxon>Pseudomonadati</taxon>
        <taxon>Bacteroidota</taxon>
        <taxon>Flavobacteriia</taxon>
        <taxon>Flavobacteriales</taxon>
        <taxon>Flavobacteriaceae</taxon>
    </lineage>
</organism>
<feature type="domain" description="Secretion system C-terminal sorting" evidence="2">
    <location>
        <begin position="83"/>
        <end position="149"/>
    </location>
</feature>
<evidence type="ECO:0000313" key="4">
    <source>
        <dbReference type="Proteomes" id="UP001151478"/>
    </source>
</evidence>
<reference evidence="3" key="1">
    <citation type="submission" date="2023-02" db="EMBL/GenBank/DDBJ databases">
        <title>Polaribacter ponticola sp. nov., isolated from seawater.</title>
        <authorList>
            <person name="Baek J.H."/>
            <person name="Kim J.M."/>
            <person name="Choi D.G."/>
            <person name="Jeon C.O."/>
        </authorList>
    </citation>
    <scope>NUCLEOTIDE SEQUENCE</scope>
    <source>
        <strain evidence="3">MSW5</strain>
    </source>
</reference>
<keyword evidence="4" id="KW-1185">Reference proteome</keyword>
<proteinExistence type="predicted"/>
<keyword evidence="1" id="KW-0732">Signal</keyword>
<dbReference type="EMBL" id="JAOSLC020000003">
    <property type="protein sequence ID" value="MDD7915886.1"/>
    <property type="molecule type" value="Genomic_DNA"/>
</dbReference>
<evidence type="ECO:0000313" key="3">
    <source>
        <dbReference type="EMBL" id="MDD7915886.1"/>
    </source>
</evidence>
<comment type="caution">
    <text evidence="3">The sequence shown here is derived from an EMBL/GenBank/DDBJ whole genome shotgun (WGS) entry which is preliminary data.</text>
</comment>